<accession>A0A2S7F7Q1</accession>
<dbReference type="GO" id="GO:0042910">
    <property type="term" value="F:xenobiotic transmembrane transporter activity"/>
    <property type="evidence" value="ECO:0007669"/>
    <property type="project" value="InterPro"/>
</dbReference>
<gene>
    <name evidence="8" type="ORF">AWN73_17580</name>
</gene>
<evidence type="ECO:0000256" key="1">
    <source>
        <dbReference type="ARBA" id="ARBA00004651"/>
    </source>
</evidence>
<feature type="transmembrane region" description="Helical" evidence="7">
    <location>
        <begin position="413"/>
        <end position="431"/>
    </location>
</feature>
<keyword evidence="4 7" id="KW-0812">Transmembrane</keyword>
<evidence type="ECO:0000256" key="6">
    <source>
        <dbReference type="ARBA" id="ARBA00023136"/>
    </source>
</evidence>
<feature type="transmembrane region" description="Helical" evidence="7">
    <location>
        <begin position="388"/>
        <end position="407"/>
    </location>
</feature>
<evidence type="ECO:0000256" key="3">
    <source>
        <dbReference type="ARBA" id="ARBA00022475"/>
    </source>
</evidence>
<dbReference type="PANTHER" id="PTHR43823:SF3">
    <property type="entry name" value="MULTIDRUG EXPORT PROTEIN MEPA"/>
    <property type="match status" value="1"/>
</dbReference>
<feature type="transmembrane region" description="Helical" evidence="7">
    <location>
        <begin position="12"/>
        <end position="33"/>
    </location>
</feature>
<sequence length="441" mass="48892">MDLESIRKNKGGMILQFSIPAIIAMVLTSLITVTDGFFTGNYVGKEGIAAINIGLPIVYLYLGLGLMISVGGSVIAGMMLGASEKKKCNSVFNQTIATTVIISVLLSLIILILFEPMMKMFNVDGLVAEYFKDYYIIMLLELPIMVINNSFGMFIRGEGNPQFFMKISIFNVLSNIIFDYSCVKFFDLGVKGIALASLISTGICFLWSIYYFVRKSTVYKFGKISFDGEIFKRTIFNGSSEFIGEMSMSITMYAYNIVILKNIGVDGVSAFTIVGYVAYLFSMILLGFGQGVSPLISFTNGADDKKTERELRKITNMFVLVTGIAVIFVMFITSGWYSTAFVKNQEVQNMVRSGVKIFIVSFLFSGINTISSFYFTSVGKAKESVIISSLRGLIILIILIFTLPKILGMNGVWLVAPITEFLTLLVTIYFINKNDKTYSCI</sequence>
<evidence type="ECO:0000313" key="9">
    <source>
        <dbReference type="Proteomes" id="UP000238081"/>
    </source>
</evidence>
<dbReference type="GO" id="GO:0015297">
    <property type="term" value="F:antiporter activity"/>
    <property type="evidence" value="ECO:0007669"/>
    <property type="project" value="InterPro"/>
</dbReference>
<keyword evidence="5 7" id="KW-1133">Transmembrane helix</keyword>
<organism evidence="8 9">
    <name type="scientific">Clostridium butyricum</name>
    <dbReference type="NCBI Taxonomy" id="1492"/>
    <lineage>
        <taxon>Bacteria</taxon>
        <taxon>Bacillati</taxon>
        <taxon>Bacillota</taxon>
        <taxon>Clostridia</taxon>
        <taxon>Eubacteriales</taxon>
        <taxon>Clostridiaceae</taxon>
        <taxon>Clostridium</taxon>
    </lineage>
</organism>
<dbReference type="InterPro" id="IPR051327">
    <property type="entry name" value="MATE_MepA_subfamily"/>
</dbReference>
<dbReference type="GO" id="GO:0005886">
    <property type="term" value="C:plasma membrane"/>
    <property type="evidence" value="ECO:0007669"/>
    <property type="project" value="UniProtKB-SubCell"/>
</dbReference>
<protein>
    <submittedName>
        <fullName evidence="8">MATE family efflux transporter</fullName>
    </submittedName>
</protein>
<comment type="subcellular location">
    <subcellularLocation>
        <location evidence="1">Cell membrane</location>
        <topology evidence="1">Multi-pass membrane protein</topology>
    </subcellularLocation>
</comment>
<evidence type="ECO:0000256" key="2">
    <source>
        <dbReference type="ARBA" id="ARBA00022448"/>
    </source>
</evidence>
<dbReference type="Proteomes" id="UP000238081">
    <property type="component" value="Unassembled WGS sequence"/>
</dbReference>
<proteinExistence type="predicted"/>
<dbReference type="InterPro" id="IPR048279">
    <property type="entry name" value="MdtK-like"/>
</dbReference>
<keyword evidence="3" id="KW-1003">Cell membrane</keyword>
<evidence type="ECO:0000256" key="7">
    <source>
        <dbReference type="SAM" id="Phobius"/>
    </source>
</evidence>
<keyword evidence="6 7" id="KW-0472">Membrane</keyword>
<dbReference type="AlphaFoldDB" id="A0A2S7F7Q1"/>
<feature type="transmembrane region" description="Helical" evidence="7">
    <location>
        <begin position="53"/>
        <end position="79"/>
    </location>
</feature>
<reference evidence="8 9" key="1">
    <citation type="submission" date="2016-01" db="EMBL/GenBank/DDBJ databases">
        <title>Characterization of the Clostridium difficile lineages that are prevalent in Hong Kong and China.</title>
        <authorList>
            <person name="Kwok J.S.-L."/>
            <person name="Lam W.-Y."/>
            <person name="Ip M."/>
            <person name="Chan T.-F."/>
            <person name="Hawkey P.M."/>
            <person name="Tsui S.K.-W."/>
        </authorList>
    </citation>
    <scope>NUCLEOTIDE SEQUENCE [LARGE SCALE GENOMIC DNA]</scope>
    <source>
        <strain evidence="8 9">300064</strain>
    </source>
</reference>
<feature type="transmembrane region" description="Helical" evidence="7">
    <location>
        <begin position="134"/>
        <end position="155"/>
    </location>
</feature>
<evidence type="ECO:0000256" key="4">
    <source>
        <dbReference type="ARBA" id="ARBA00022692"/>
    </source>
</evidence>
<dbReference type="EMBL" id="LRDH01000131">
    <property type="protein sequence ID" value="PPV12864.1"/>
    <property type="molecule type" value="Genomic_DNA"/>
</dbReference>
<feature type="transmembrane region" description="Helical" evidence="7">
    <location>
        <begin position="276"/>
        <end position="296"/>
    </location>
</feature>
<feature type="transmembrane region" description="Helical" evidence="7">
    <location>
        <begin position="317"/>
        <end position="337"/>
    </location>
</feature>
<dbReference type="PIRSF" id="PIRSF006603">
    <property type="entry name" value="DinF"/>
    <property type="match status" value="1"/>
</dbReference>
<comment type="caution">
    <text evidence="8">The sequence shown here is derived from an EMBL/GenBank/DDBJ whole genome shotgun (WGS) entry which is preliminary data.</text>
</comment>
<keyword evidence="2" id="KW-0813">Transport</keyword>
<feature type="transmembrane region" description="Helical" evidence="7">
    <location>
        <begin position="242"/>
        <end position="264"/>
    </location>
</feature>
<feature type="transmembrane region" description="Helical" evidence="7">
    <location>
        <begin position="91"/>
        <end position="114"/>
    </location>
</feature>
<feature type="transmembrane region" description="Helical" evidence="7">
    <location>
        <begin position="357"/>
        <end position="376"/>
    </location>
</feature>
<evidence type="ECO:0000313" key="8">
    <source>
        <dbReference type="EMBL" id="PPV12864.1"/>
    </source>
</evidence>
<evidence type="ECO:0000256" key="5">
    <source>
        <dbReference type="ARBA" id="ARBA00022989"/>
    </source>
</evidence>
<dbReference type="PANTHER" id="PTHR43823">
    <property type="entry name" value="SPORULATION PROTEIN YKVU"/>
    <property type="match status" value="1"/>
</dbReference>
<feature type="transmembrane region" description="Helical" evidence="7">
    <location>
        <begin position="192"/>
        <end position="213"/>
    </location>
</feature>
<dbReference type="Pfam" id="PF01554">
    <property type="entry name" value="MatE"/>
    <property type="match status" value="2"/>
</dbReference>
<name>A0A2S7F7Q1_CLOBU</name>
<feature type="transmembrane region" description="Helical" evidence="7">
    <location>
        <begin position="167"/>
        <end position="186"/>
    </location>
</feature>
<dbReference type="InterPro" id="IPR002528">
    <property type="entry name" value="MATE_fam"/>
</dbReference>
<dbReference type="RefSeq" id="WP_043662322.1">
    <property type="nucleotide sequence ID" value="NZ_JSEG01000003.1"/>
</dbReference>